<protein>
    <recommendedName>
        <fullName evidence="1">HTH cro/C1-type domain-containing protein</fullName>
    </recommendedName>
</protein>
<evidence type="ECO:0000313" key="2">
    <source>
        <dbReference type="EMBL" id="RUT05713.1"/>
    </source>
</evidence>
<dbReference type="GO" id="GO:0003677">
    <property type="term" value="F:DNA binding"/>
    <property type="evidence" value="ECO:0007669"/>
    <property type="project" value="InterPro"/>
</dbReference>
<accession>A0A3S1AP76</accession>
<dbReference type="Gene3D" id="1.10.260.40">
    <property type="entry name" value="lambda repressor-like DNA-binding domains"/>
    <property type="match status" value="1"/>
</dbReference>
<reference evidence="2" key="1">
    <citation type="submission" date="2018-12" db="EMBL/GenBank/DDBJ databases">
        <authorList>
            <person name="Will S."/>
            <person name="Neumann-Schaal M."/>
            <person name="Henke P."/>
        </authorList>
    </citation>
    <scope>NUCLEOTIDE SEQUENCE</scope>
    <source>
        <strain evidence="2">PCC 7102</strain>
    </source>
</reference>
<feature type="domain" description="HTH cro/C1-type" evidence="1">
    <location>
        <begin position="34"/>
        <end position="87"/>
    </location>
</feature>
<evidence type="ECO:0000259" key="1">
    <source>
        <dbReference type="PROSITE" id="PS50943"/>
    </source>
</evidence>
<proteinExistence type="predicted"/>
<dbReference type="RefSeq" id="WP_127082164.1">
    <property type="nucleotide sequence ID" value="NZ_RSCL01000008.1"/>
</dbReference>
<name>A0A3S1AP76_9CYAN</name>
<gene>
    <name evidence="2" type="ORF">DSM106972_037200</name>
</gene>
<sequence length="100" mass="11242">MNTKPFSELRSKMTPEQREMSKARAILISLHISLIELQESMGIPQENLEKELGIDLANISNLENLDDIQISTLFRYIEALGGSLKIVANFPEKEVVLAKS</sequence>
<dbReference type="Pfam" id="PF13744">
    <property type="entry name" value="HTH_37"/>
    <property type="match status" value="1"/>
</dbReference>
<dbReference type="InterPro" id="IPR010982">
    <property type="entry name" value="Lambda_DNA-bd_dom_sf"/>
</dbReference>
<dbReference type="EMBL" id="RSCL01000008">
    <property type="protein sequence ID" value="RUT05713.1"/>
    <property type="molecule type" value="Genomic_DNA"/>
</dbReference>
<evidence type="ECO:0000313" key="3">
    <source>
        <dbReference type="Proteomes" id="UP000271624"/>
    </source>
</evidence>
<comment type="caution">
    <text evidence="2">The sequence shown here is derived from an EMBL/GenBank/DDBJ whole genome shotgun (WGS) entry which is preliminary data.</text>
</comment>
<keyword evidence="3" id="KW-1185">Reference proteome</keyword>
<dbReference type="InterPro" id="IPR001387">
    <property type="entry name" value="Cro/C1-type_HTH"/>
</dbReference>
<dbReference type="PROSITE" id="PS50943">
    <property type="entry name" value="HTH_CROC1"/>
    <property type="match status" value="1"/>
</dbReference>
<dbReference type="Proteomes" id="UP000271624">
    <property type="component" value="Unassembled WGS sequence"/>
</dbReference>
<dbReference type="AlphaFoldDB" id="A0A3S1AP76"/>
<dbReference type="OrthoDB" id="9797478at2"/>
<organism evidence="2 3">
    <name type="scientific">Dulcicalothrix desertica PCC 7102</name>
    <dbReference type="NCBI Taxonomy" id="232991"/>
    <lineage>
        <taxon>Bacteria</taxon>
        <taxon>Bacillati</taxon>
        <taxon>Cyanobacteriota</taxon>
        <taxon>Cyanophyceae</taxon>
        <taxon>Nostocales</taxon>
        <taxon>Calotrichaceae</taxon>
        <taxon>Dulcicalothrix</taxon>
    </lineage>
</organism>
<dbReference type="InterPro" id="IPR039554">
    <property type="entry name" value="HigA2-like_HTH"/>
</dbReference>
<dbReference type="SUPFAM" id="SSF47413">
    <property type="entry name" value="lambda repressor-like DNA-binding domains"/>
    <property type="match status" value="1"/>
</dbReference>
<reference evidence="2" key="2">
    <citation type="journal article" date="2019" name="Genome Biol. Evol.">
        <title>Day and night: Metabolic profiles and evolutionary relationships of six axenic non-marine cyanobacteria.</title>
        <authorList>
            <person name="Will S.E."/>
            <person name="Henke P."/>
            <person name="Boedeker C."/>
            <person name="Huang S."/>
            <person name="Brinkmann H."/>
            <person name="Rohde M."/>
            <person name="Jarek M."/>
            <person name="Friedl T."/>
            <person name="Seufert S."/>
            <person name="Schumacher M."/>
            <person name="Overmann J."/>
            <person name="Neumann-Schaal M."/>
            <person name="Petersen J."/>
        </authorList>
    </citation>
    <scope>NUCLEOTIDE SEQUENCE [LARGE SCALE GENOMIC DNA]</scope>
    <source>
        <strain evidence="2">PCC 7102</strain>
    </source>
</reference>